<dbReference type="InterPro" id="IPR050237">
    <property type="entry name" value="ATP-dep_AMP-bd_enzyme"/>
</dbReference>
<reference evidence="10 11" key="1">
    <citation type="submission" date="2019-11" db="EMBL/GenBank/DDBJ databases">
        <authorList>
            <person name="Khan S.A."/>
            <person name="Jeon C.O."/>
            <person name="Chun B.H."/>
        </authorList>
    </citation>
    <scope>NUCLEOTIDE SEQUENCE [LARGE SCALE GENOMIC DNA]</scope>
    <source>
        <strain evidence="10 11">IMCC 1097</strain>
    </source>
</reference>
<evidence type="ECO:0000256" key="4">
    <source>
        <dbReference type="ARBA" id="ARBA00023136"/>
    </source>
</evidence>
<dbReference type="Pfam" id="PF00501">
    <property type="entry name" value="AMP-binding"/>
    <property type="match status" value="1"/>
</dbReference>
<comment type="subcellular location">
    <subcellularLocation>
        <location evidence="1">Membrane</location>
        <topology evidence="1">Peripheral membrane protein</topology>
    </subcellularLocation>
</comment>
<dbReference type="PANTHER" id="PTHR43767">
    <property type="entry name" value="LONG-CHAIN-FATTY-ACID--COA LIGASE"/>
    <property type="match status" value="1"/>
</dbReference>
<evidence type="ECO:0000259" key="9">
    <source>
        <dbReference type="Pfam" id="PF13193"/>
    </source>
</evidence>
<dbReference type="InterPro" id="IPR042099">
    <property type="entry name" value="ANL_N_sf"/>
</dbReference>
<evidence type="ECO:0000256" key="3">
    <source>
        <dbReference type="ARBA" id="ARBA00022598"/>
    </source>
</evidence>
<protein>
    <recommendedName>
        <fullName evidence="6">Long-chain-fatty-acid--CoA ligase</fullName>
        <ecNumber evidence="5">6.2.1.3</ecNumber>
    </recommendedName>
    <alternativeName>
        <fullName evidence="7">Long-chain acyl-CoA synthetase</fullName>
    </alternativeName>
</protein>
<feature type="domain" description="AMP-dependent synthetase/ligase" evidence="8">
    <location>
        <begin position="30"/>
        <end position="418"/>
    </location>
</feature>
<dbReference type="PANTHER" id="PTHR43767:SF8">
    <property type="entry name" value="LONG-CHAIN-FATTY-ACID--COA LIGASE"/>
    <property type="match status" value="1"/>
</dbReference>
<dbReference type="CDD" id="cd05936">
    <property type="entry name" value="FC-FACS_FadD_like"/>
    <property type="match status" value="1"/>
</dbReference>
<comment type="pathway">
    <text evidence="2">Lipid metabolism; fatty acid beta-oxidation.</text>
</comment>
<evidence type="ECO:0000313" key="11">
    <source>
        <dbReference type="Proteomes" id="UP000388235"/>
    </source>
</evidence>
<dbReference type="AlphaFoldDB" id="A0A5Q2QEV0"/>
<dbReference type="Gene3D" id="3.40.50.12780">
    <property type="entry name" value="N-terminal domain of ligase-like"/>
    <property type="match status" value="1"/>
</dbReference>
<dbReference type="GO" id="GO:0004467">
    <property type="term" value="F:long-chain fatty acid-CoA ligase activity"/>
    <property type="evidence" value="ECO:0007669"/>
    <property type="project" value="UniProtKB-EC"/>
</dbReference>
<dbReference type="KEGG" id="llp:GH975_08220"/>
<dbReference type="GO" id="GO:0016020">
    <property type="term" value="C:membrane"/>
    <property type="evidence" value="ECO:0007669"/>
    <property type="project" value="UniProtKB-SubCell"/>
</dbReference>
<evidence type="ECO:0000256" key="2">
    <source>
        <dbReference type="ARBA" id="ARBA00005005"/>
    </source>
</evidence>
<sequence>MTKGPNHVEFSNAPANAIDLDRYASVADLFEESIDRFSDQVAFSNFGVDLTYRALSDKADRVAAWLQHEAGIKAGDKFALMLPNCLQYPVFAVALMRLGAVLVNVNPLYTPRELTHQLNDSEAVGILVLANMANTVEACVAETAVRTVVVTELADIMPTPKRLFMNFAVKHIKKMVPAYTLSGHHRLIDILKRQDLAPAIRHQGHHDDVLALQYTGGTTGVSKGAVLTNRNILANMMQIDLLFDGYVRAGMTAIAPLPLYHVFSFVGHMMWLFKCGCTSVLVTNPRDMPTFLKVLERTPFDIFIGLNTLFVGLLKQPRFRQLDFSRLMLTVSGGMALTSAAAAEWKAVTDCDICEGYGLTETSPVVTVNPLEGIQIGTIGLPLADTECVILDEDGQLLPAGAVGELAVKGPQVMRGYWKRPEATADVMSPSGHFKSGDMGMLMDDGYFKIVDRKKDMILVSGFNVYPNEVEDVLASHPDIIEAAVVGVPDDAQGESVKAFLVSEKDVDVEALNDWCRERLTAYKVPRAFEFRDELPKTNVGKVLRRALR</sequence>
<keyword evidence="11" id="KW-1185">Reference proteome</keyword>
<accession>A0A5Q2QEV0</accession>
<name>A0A5Q2QEV0_9GAMM</name>
<evidence type="ECO:0000313" key="10">
    <source>
        <dbReference type="EMBL" id="QGG80556.1"/>
    </source>
</evidence>
<dbReference type="PROSITE" id="PS00455">
    <property type="entry name" value="AMP_BINDING"/>
    <property type="match status" value="1"/>
</dbReference>
<dbReference type="Pfam" id="PF13193">
    <property type="entry name" value="AMP-binding_C"/>
    <property type="match status" value="1"/>
</dbReference>
<dbReference type="InterPro" id="IPR000873">
    <property type="entry name" value="AMP-dep_synth/lig_dom"/>
</dbReference>
<dbReference type="InterPro" id="IPR045851">
    <property type="entry name" value="AMP-bd_C_sf"/>
</dbReference>
<gene>
    <name evidence="10" type="ORF">GH975_08220</name>
</gene>
<feature type="domain" description="AMP-binding enzyme C-terminal" evidence="9">
    <location>
        <begin position="469"/>
        <end position="542"/>
    </location>
</feature>
<dbReference type="EC" id="6.2.1.3" evidence="5"/>
<evidence type="ECO:0000256" key="5">
    <source>
        <dbReference type="ARBA" id="ARBA00026121"/>
    </source>
</evidence>
<dbReference type="EMBL" id="CP045871">
    <property type="protein sequence ID" value="QGG80556.1"/>
    <property type="molecule type" value="Genomic_DNA"/>
</dbReference>
<evidence type="ECO:0000256" key="6">
    <source>
        <dbReference type="ARBA" id="ARBA00039545"/>
    </source>
</evidence>
<dbReference type="Gene3D" id="3.30.300.30">
    <property type="match status" value="1"/>
</dbReference>
<dbReference type="SUPFAM" id="SSF56801">
    <property type="entry name" value="Acetyl-CoA synthetase-like"/>
    <property type="match status" value="1"/>
</dbReference>
<organism evidence="10 11">
    <name type="scientific">Litorivicinus lipolyticus</name>
    <dbReference type="NCBI Taxonomy" id="418701"/>
    <lineage>
        <taxon>Bacteria</taxon>
        <taxon>Pseudomonadati</taxon>
        <taxon>Pseudomonadota</taxon>
        <taxon>Gammaproteobacteria</taxon>
        <taxon>Oceanospirillales</taxon>
        <taxon>Litorivicinaceae</taxon>
        <taxon>Litorivicinus</taxon>
    </lineage>
</organism>
<dbReference type="InterPro" id="IPR025110">
    <property type="entry name" value="AMP-bd_C"/>
</dbReference>
<keyword evidence="3" id="KW-0436">Ligase</keyword>
<dbReference type="OrthoDB" id="9761989at2"/>
<dbReference type="Proteomes" id="UP000388235">
    <property type="component" value="Chromosome"/>
</dbReference>
<evidence type="ECO:0000256" key="7">
    <source>
        <dbReference type="ARBA" id="ARBA00042773"/>
    </source>
</evidence>
<evidence type="ECO:0000256" key="1">
    <source>
        <dbReference type="ARBA" id="ARBA00004170"/>
    </source>
</evidence>
<keyword evidence="4" id="KW-0472">Membrane</keyword>
<dbReference type="InterPro" id="IPR020845">
    <property type="entry name" value="AMP-binding_CS"/>
</dbReference>
<proteinExistence type="predicted"/>
<evidence type="ECO:0000259" key="8">
    <source>
        <dbReference type="Pfam" id="PF00501"/>
    </source>
</evidence>